<dbReference type="EMBL" id="VFRR01000004">
    <property type="protein sequence ID" value="TPE54745.1"/>
    <property type="molecule type" value="Genomic_DNA"/>
</dbReference>
<dbReference type="OrthoDB" id="9781656at2"/>
<name>A0A501X2N0_9GAMM</name>
<dbReference type="GO" id="GO:0003725">
    <property type="term" value="F:double-stranded RNA binding"/>
    <property type="evidence" value="ECO:0007669"/>
    <property type="project" value="InterPro"/>
</dbReference>
<dbReference type="NCBIfam" id="TIGR00057">
    <property type="entry name" value="L-threonylcarbamoyladenylate synthase"/>
    <property type="match status" value="1"/>
</dbReference>
<gene>
    <name evidence="2" type="ORF">FJM67_03695</name>
</gene>
<evidence type="ECO:0000313" key="2">
    <source>
        <dbReference type="EMBL" id="TPE54745.1"/>
    </source>
</evidence>
<accession>A0A501X2N0</accession>
<reference evidence="2 3" key="1">
    <citation type="submission" date="2019-06" db="EMBL/GenBank/DDBJ databases">
        <title>A novel bacterium of genus Marinomonas, isolated from coastal sand.</title>
        <authorList>
            <person name="Huang H."/>
            <person name="Mo K."/>
            <person name="Hu Y."/>
        </authorList>
    </citation>
    <scope>NUCLEOTIDE SEQUENCE [LARGE SCALE GENOMIC DNA]</scope>
    <source>
        <strain evidence="2 3">HB171799</strain>
    </source>
</reference>
<dbReference type="SUPFAM" id="SSF55821">
    <property type="entry name" value="YrdC/RibB"/>
    <property type="match status" value="1"/>
</dbReference>
<proteinExistence type="predicted"/>
<organism evidence="2 3">
    <name type="scientific">Maribrevibacterium harenarium</name>
    <dbReference type="NCBI Taxonomy" id="2589817"/>
    <lineage>
        <taxon>Bacteria</taxon>
        <taxon>Pseudomonadati</taxon>
        <taxon>Pseudomonadota</taxon>
        <taxon>Gammaproteobacteria</taxon>
        <taxon>Oceanospirillales</taxon>
        <taxon>Oceanospirillaceae</taxon>
        <taxon>Maribrevibacterium</taxon>
    </lineage>
</organism>
<dbReference type="Gene3D" id="3.90.870.10">
    <property type="entry name" value="DHBP synthase"/>
    <property type="match status" value="1"/>
</dbReference>
<dbReference type="Proteomes" id="UP000315901">
    <property type="component" value="Unassembled WGS sequence"/>
</dbReference>
<comment type="caution">
    <text evidence="2">The sequence shown here is derived from an EMBL/GenBank/DDBJ whole genome shotgun (WGS) entry which is preliminary data.</text>
</comment>
<protein>
    <submittedName>
        <fullName evidence="2">Threonylcarbamoyl-AMP synthase</fullName>
    </submittedName>
</protein>
<evidence type="ECO:0000259" key="1">
    <source>
        <dbReference type="PROSITE" id="PS51163"/>
    </source>
</evidence>
<dbReference type="RefSeq" id="WP_140587324.1">
    <property type="nucleotide sequence ID" value="NZ_VFRR01000004.1"/>
</dbReference>
<dbReference type="PANTHER" id="PTHR42828">
    <property type="entry name" value="DHBP SYNTHASE RIBB-LIKE ALPHA/BETA DOMAIN-CONTAINING PROTEIN"/>
    <property type="match status" value="1"/>
</dbReference>
<dbReference type="PANTHER" id="PTHR42828:SF3">
    <property type="entry name" value="THREONYLCARBAMOYL-AMP SYNTHASE"/>
    <property type="match status" value="1"/>
</dbReference>
<dbReference type="InterPro" id="IPR052532">
    <property type="entry name" value="SUA5_domain"/>
</dbReference>
<keyword evidence="3" id="KW-1185">Reference proteome</keyword>
<dbReference type="PROSITE" id="PS51163">
    <property type="entry name" value="YRDC"/>
    <property type="match status" value="1"/>
</dbReference>
<sequence length="207" mass="23218">MSQFFTVHPETPQSRLIKQAAQMVREGAVIAYPTDSGYALGCHLGDKKALDRIRMIRRLDDKHNFTLVCRDLSELSVYARFDNSMYRLLKHNTPGPYTFIFNATSEVPRRLMHPKRKTIGIRVPDNAIAQALLEELGEPLMSVSLILPGETDPMMDPYDIRDTLQHQLDLVIDGGFCGMQPTTVVAMDSEDISVLRVGSGDPTPFNP</sequence>
<dbReference type="Pfam" id="PF01300">
    <property type="entry name" value="Sua5_yciO_yrdC"/>
    <property type="match status" value="1"/>
</dbReference>
<dbReference type="InterPro" id="IPR017945">
    <property type="entry name" value="DHBP_synth_RibB-like_a/b_dom"/>
</dbReference>
<feature type="domain" description="YrdC-like" evidence="1">
    <location>
        <begin position="14"/>
        <end position="200"/>
    </location>
</feature>
<evidence type="ECO:0000313" key="3">
    <source>
        <dbReference type="Proteomes" id="UP000315901"/>
    </source>
</evidence>
<dbReference type="AlphaFoldDB" id="A0A501X2N0"/>
<dbReference type="InterPro" id="IPR006070">
    <property type="entry name" value="Sua5-like_dom"/>
</dbReference>